<sequence length="689" mass="75175">MKIKVSNYIAGKLVEAGINQVFTVTGGGAMHLNDALGHQEGLHCLYQHHEQACAIAAEAYARIHNKIGALCVTTGPGGTNAITGVVGGWLDSIPMLVLSGQVRYDTTARWSGVGIRAMGDQEFDIVKSIDCMTKYSEMVIDPLRIRYCLEKALYLATSGRPGPTWLDIPLDVQGAYVDTEQLAGFDAEDYEAGGTGWALHTVGMDHTSGAAVFAGATEETEKKAVLAGVHGTEGTSEVEPPHAIPEDYAGKGEHRQVLPKKVSRETAREIIEKIKNAKRPVLYAGNGIRIAGAFDAFMEVADGLGIPAVVGWNADDCMYDDCPWYVGRPGNMGDRPGNLAVQNSDLVFSVGSRLSIRQVGYNYKTWAREAYVIVNDIDPEELKKPSVHVDMPVHADAKDLMETMAAVLREEYDKKPVFDGGEGLPGMTWSETCRMYREKYPTIRKEQLKPDPTREANVYAVVEALSSRLSEDQITVVGNGSACVVGGHAYIMKKGQRFLSNSAIASMGYDLPAAIGACMAAHDPEHEGDGYSKHDIILLTGEGSIQMNIQELQTIIHHKMPIKIFLINNGGYHSIRQTQKNFFGEPLVGIGVDSHDLSFPDMEKLAAAYGYPYVVAHHNEELAEAVEKTLAMDGPVICEFYVTTDQNFEPKSSAKRLPDGTLVSPPLEDLSPFLPDEEMDKLMIIPRIK</sequence>
<dbReference type="SUPFAM" id="SSF52518">
    <property type="entry name" value="Thiamin diphosphate-binding fold (THDP-binding)"/>
    <property type="match status" value="2"/>
</dbReference>
<feature type="region of interest" description="Disordered" evidence="4">
    <location>
        <begin position="231"/>
        <end position="255"/>
    </location>
</feature>
<dbReference type="PANTHER" id="PTHR18968:SF142">
    <property type="entry name" value="ACETOLACTATE SYNTHASE"/>
    <property type="match status" value="1"/>
</dbReference>
<keyword evidence="9" id="KW-1185">Reference proteome</keyword>
<dbReference type="InterPro" id="IPR029035">
    <property type="entry name" value="DHS-like_NAD/FAD-binding_dom"/>
</dbReference>
<dbReference type="InterPro" id="IPR045229">
    <property type="entry name" value="TPP_enz"/>
</dbReference>
<dbReference type="Proteomes" id="UP001437460">
    <property type="component" value="Unassembled WGS sequence"/>
</dbReference>
<evidence type="ECO:0000313" key="9">
    <source>
        <dbReference type="Proteomes" id="UP001437460"/>
    </source>
</evidence>
<organism evidence="8 9">
    <name type="scientific">Ventrimonas faecis</name>
    <dbReference type="NCBI Taxonomy" id="3133170"/>
    <lineage>
        <taxon>Bacteria</taxon>
        <taxon>Bacillati</taxon>
        <taxon>Bacillota</taxon>
        <taxon>Clostridia</taxon>
        <taxon>Lachnospirales</taxon>
        <taxon>Lachnospiraceae</taxon>
        <taxon>Ventrimonas</taxon>
    </lineage>
</organism>
<dbReference type="RefSeq" id="WP_349229745.1">
    <property type="nucleotide sequence ID" value="NZ_JBBMFJ010000022.1"/>
</dbReference>
<feature type="domain" description="Thiamine pyrophosphate enzyme TPP-binding" evidence="6">
    <location>
        <begin position="480"/>
        <end position="639"/>
    </location>
</feature>
<feature type="domain" description="Thiamine pyrophosphate enzyme N-terminal TPP-binding" evidence="7">
    <location>
        <begin position="4"/>
        <end position="108"/>
    </location>
</feature>
<dbReference type="InterPro" id="IPR012001">
    <property type="entry name" value="Thiamin_PyroP_enz_TPP-bd_dom"/>
</dbReference>
<evidence type="ECO:0000259" key="5">
    <source>
        <dbReference type="Pfam" id="PF00205"/>
    </source>
</evidence>
<dbReference type="InterPro" id="IPR029061">
    <property type="entry name" value="THDP-binding"/>
</dbReference>
<dbReference type="CDD" id="cd00568">
    <property type="entry name" value="TPP_enzymes"/>
    <property type="match status" value="1"/>
</dbReference>
<dbReference type="Pfam" id="PF02776">
    <property type="entry name" value="TPP_enzyme_N"/>
    <property type="match status" value="1"/>
</dbReference>
<evidence type="ECO:0000256" key="1">
    <source>
        <dbReference type="ARBA" id="ARBA00007812"/>
    </source>
</evidence>
<feature type="domain" description="Thiamine pyrophosphate enzyme central" evidence="5">
    <location>
        <begin position="268"/>
        <end position="402"/>
    </location>
</feature>
<dbReference type="Gene3D" id="3.40.50.970">
    <property type="match status" value="2"/>
</dbReference>
<evidence type="ECO:0000313" key="8">
    <source>
        <dbReference type="EMBL" id="MEQ2563622.1"/>
    </source>
</evidence>
<name>A0ABV1HMS6_9FIRM</name>
<evidence type="ECO:0000259" key="6">
    <source>
        <dbReference type="Pfam" id="PF02775"/>
    </source>
</evidence>
<dbReference type="Pfam" id="PF02775">
    <property type="entry name" value="TPP_enzyme_C"/>
    <property type="match status" value="1"/>
</dbReference>
<dbReference type="InterPro" id="IPR011766">
    <property type="entry name" value="TPP_enzyme_TPP-bd"/>
</dbReference>
<feature type="compositionally biased region" description="Basic and acidic residues" evidence="4">
    <location>
        <begin position="244"/>
        <end position="255"/>
    </location>
</feature>
<proteinExistence type="inferred from homology"/>
<dbReference type="PANTHER" id="PTHR18968">
    <property type="entry name" value="THIAMINE PYROPHOSPHATE ENZYMES"/>
    <property type="match status" value="1"/>
</dbReference>
<dbReference type="EMBL" id="JBBMFJ010000022">
    <property type="protein sequence ID" value="MEQ2563622.1"/>
    <property type="molecule type" value="Genomic_DNA"/>
</dbReference>
<evidence type="ECO:0000259" key="7">
    <source>
        <dbReference type="Pfam" id="PF02776"/>
    </source>
</evidence>
<dbReference type="InterPro" id="IPR012000">
    <property type="entry name" value="Thiamin_PyroP_enz_cen_dom"/>
</dbReference>
<comment type="caution">
    <text evidence="8">The sequence shown here is derived from an EMBL/GenBank/DDBJ whole genome shotgun (WGS) entry which is preliminary data.</text>
</comment>
<protein>
    <submittedName>
        <fullName evidence="8">Thiamine pyrophosphate-binding protein</fullName>
    </submittedName>
</protein>
<dbReference type="CDD" id="cd07035">
    <property type="entry name" value="TPP_PYR_POX_like"/>
    <property type="match status" value="1"/>
</dbReference>
<keyword evidence="2 3" id="KW-0786">Thiamine pyrophosphate</keyword>
<evidence type="ECO:0000256" key="4">
    <source>
        <dbReference type="SAM" id="MobiDB-lite"/>
    </source>
</evidence>
<comment type="similarity">
    <text evidence="1 3">Belongs to the TPP enzyme family.</text>
</comment>
<dbReference type="SUPFAM" id="SSF52467">
    <property type="entry name" value="DHS-like NAD/FAD-binding domain"/>
    <property type="match status" value="1"/>
</dbReference>
<dbReference type="Pfam" id="PF00205">
    <property type="entry name" value="TPP_enzyme_M"/>
    <property type="match status" value="1"/>
</dbReference>
<evidence type="ECO:0000256" key="3">
    <source>
        <dbReference type="RuleBase" id="RU362132"/>
    </source>
</evidence>
<reference evidence="8 9" key="1">
    <citation type="submission" date="2024-03" db="EMBL/GenBank/DDBJ databases">
        <title>Human intestinal bacterial collection.</title>
        <authorList>
            <person name="Pauvert C."/>
            <person name="Hitch T.C.A."/>
            <person name="Clavel T."/>
        </authorList>
    </citation>
    <scope>NUCLEOTIDE SEQUENCE [LARGE SCALE GENOMIC DNA]</scope>
    <source>
        <strain evidence="8 9">CLA-AP-H27</strain>
    </source>
</reference>
<accession>A0ABV1HMS6</accession>
<evidence type="ECO:0000256" key="2">
    <source>
        <dbReference type="ARBA" id="ARBA00023052"/>
    </source>
</evidence>
<dbReference type="Gene3D" id="3.40.50.1220">
    <property type="entry name" value="TPP-binding domain"/>
    <property type="match status" value="1"/>
</dbReference>
<gene>
    <name evidence="8" type="ORF">WMO41_10700</name>
</gene>